<name>A0A6L9Y3T0_9BURK</name>
<reference evidence="2 3" key="1">
    <citation type="submission" date="2020-02" db="EMBL/GenBank/DDBJ databases">
        <title>Pelistega sp. NLN82 were isolated from wild rodents of the Hainan Island.</title>
        <authorList>
            <person name="Niu N."/>
            <person name="Zhou J."/>
        </authorList>
    </citation>
    <scope>NUCLEOTIDE SEQUENCE [LARGE SCALE GENOMIC DNA]</scope>
    <source>
        <strain evidence="2 3">NLN82</strain>
    </source>
</reference>
<feature type="chain" id="PRO_5026881392" evidence="1">
    <location>
        <begin position="26"/>
        <end position="145"/>
    </location>
</feature>
<dbReference type="RefSeq" id="WP_163763612.1">
    <property type="nucleotide sequence ID" value="NZ_JAAGYR010000001.1"/>
</dbReference>
<dbReference type="Proteomes" id="UP000477651">
    <property type="component" value="Unassembled WGS sequence"/>
</dbReference>
<protein>
    <submittedName>
        <fullName evidence="2">Uncharacterized protein</fullName>
    </submittedName>
</protein>
<evidence type="ECO:0000313" key="3">
    <source>
        <dbReference type="Proteomes" id="UP000477651"/>
    </source>
</evidence>
<dbReference type="EMBL" id="JAAGYR010000001">
    <property type="protein sequence ID" value="NEN74795.1"/>
    <property type="molecule type" value="Genomic_DNA"/>
</dbReference>
<sequence length="145" mass="16418">MHKKALKFTILVGTFFSAISAQATANPIFSCTAKNGKPITVEKVGTNYILSHQNLKIINDIEEIKKRYNTHISNPSGYILFSLEFADEQNSYYVQYRELMGEDAIPLYAGVFKASGNADSKEYAVCNTEKPVIQNFDRQLNNYIY</sequence>
<gene>
    <name evidence="2" type="ORF">F9B74_00420</name>
</gene>
<comment type="caution">
    <text evidence="2">The sequence shown here is derived from an EMBL/GenBank/DDBJ whole genome shotgun (WGS) entry which is preliminary data.</text>
</comment>
<proteinExistence type="predicted"/>
<feature type="signal peptide" evidence="1">
    <location>
        <begin position="1"/>
        <end position="25"/>
    </location>
</feature>
<keyword evidence="1" id="KW-0732">Signal</keyword>
<accession>A0A6L9Y3T0</accession>
<evidence type="ECO:0000313" key="2">
    <source>
        <dbReference type="EMBL" id="NEN74795.1"/>
    </source>
</evidence>
<evidence type="ECO:0000256" key="1">
    <source>
        <dbReference type="SAM" id="SignalP"/>
    </source>
</evidence>
<keyword evidence="3" id="KW-1185">Reference proteome</keyword>
<dbReference type="AlphaFoldDB" id="A0A6L9Y3T0"/>
<organism evidence="2 3">
    <name type="scientific">Pelistega ratti</name>
    <dbReference type="NCBI Taxonomy" id="2652177"/>
    <lineage>
        <taxon>Bacteria</taxon>
        <taxon>Pseudomonadati</taxon>
        <taxon>Pseudomonadota</taxon>
        <taxon>Betaproteobacteria</taxon>
        <taxon>Burkholderiales</taxon>
        <taxon>Alcaligenaceae</taxon>
        <taxon>Pelistega</taxon>
    </lineage>
</organism>